<keyword evidence="7" id="KW-0653">Protein transport</keyword>
<evidence type="ECO:0000256" key="4">
    <source>
        <dbReference type="ARBA" id="ARBA00022692"/>
    </source>
</evidence>
<protein>
    <submittedName>
        <fullName evidence="8">Biopolymer transport protein ExbD/TolR</fullName>
    </submittedName>
</protein>
<keyword evidence="3" id="KW-1003">Cell membrane</keyword>
<organism evidence="8 9">
    <name type="scientific">Limimaricola cinnabarinus LL-001</name>
    <dbReference type="NCBI Taxonomy" id="1337093"/>
    <lineage>
        <taxon>Bacteria</taxon>
        <taxon>Pseudomonadati</taxon>
        <taxon>Pseudomonadota</taxon>
        <taxon>Alphaproteobacteria</taxon>
        <taxon>Rhodobacterales</taxon>
        <taxon>Paracoccaceae</taxon>
        <taxon>Limimaricola</taxon>
    </lineage>
</organism>
<dbReference type="Pfam" id="PF02472">
    <property type="entry name" value="ExbD"/>
    <property type="match status" value="1"/>
</dbReference>
<reference evidence="8" key="1">
    <citation type="journal article" date="2013" name="Genome Announc.">
        <title>Draft Genome Sequence of Loktanella cinnabarina LL-001T, Isolated from Deep-Sea Floor Sediment.</title>
        <authorList>
            <person name="Nishi S."/>
            <person name="Tsubouchi T."/>
            <person name="Takaki Y."/>
            <person name="Koyanagi R."/>
            <person name="Satoh N."/>
            <person name="Maruyama T."/>
            <person name="Hatada Y."/>
        </authorList>
    </citation>
    <scope>NUCLEOTIDE SEQUENCE [LARGE SCALE GENOMIC DNA]</scope>
    <source>
        <strain evidence="8">LL-001</strain>
    </source>
</reference>
<dbReference type="RefSeq" id="WP_021695817.1">
    <property type="nucleotide sequence ID" value="NZ_BATB01000150.1"/>
</dbReference>
<evidence type="ECO:0000256" key="3">
    <source>
        <dbReference type="ARBA" id="ARBA00022475"/>
    </source>
</evidence>
<evidence type="ECO:0000313" key="8">
    <source>
        <dbReference type="EMBL" id="GAD57720.1"/>
    </source>
</evidence>
<sequence>MRLADLARPRRRISLTPMIDVVFLLLVFFMLSARFGFDLQLPLNAAGDSAGGGWQGPPRLVSIGPEGVALNGAPLAELALPAALADLVEDRSDTIVLRAEAGTELQRLVTVMQRLEAAGYDRLVLVE</sequence>
<dbReference type="Gene3D" id="3.30.420.270">
    <property type="match status" value="1"/>
</dbReference>
<comment type="caution">
    <text evidence="8">The sequence shown here is derived from an EMBL/GenBank/DDBJ whole genome shotgun (WGS) entry which is preliminary data.</text>
</comment>
<keyword evidence="6" id="KW-0472">Membrane</keyword>
<comment type="subcellular location">
    <subcellularLocation>
        <location evidence="1">Cell membrane</location>
        <topology evidence="1">Single-pass membrane protein</topology>
    </subcellularLocation>
    <subcellularLocation>
        <location evidence="7">Cell membrane</location>
        <topology evidence="7">Single-pass type II membrane protein</topology>
    </subcellularLocation>
</comment>
<dbReference type="GO" id="GO:0022857">
    <property type="term" value="F:transmembrane transporter activity"/>
    <property type="evidence" value="ECO:0007669"/>
    <property type="project" value="InterPro"/>
</dbReference>
<dbReference type="AlphaFoldDB" id="U2Z8D9"/>
<dbReference type="InterPro" id="IPR003400">
    <property type="entry name" value="ExbD"/>
</dbReference>
<name>U2Z8D9_9RHOB</name>
<dbReference type="GO" id="GO:0005886">
    <property type="term" value="C:plasma membrane"/>
    <property type="evidence" value="ECO:0007669"/>
    <property type="project" value="UniProtKB-SubCell"/>
</dbReference>
<proteinExistence type="inferred from homology"/>
<evidence type="ECO:0000256" key="5">
    <source>
        <dbReference type="ARBA" id="ARBA00022989"/>
    </source>
</evidence>
<dbReference type="eggNOG" id="COG0848">
    <property type="taxonomic scope" value="Bacteria"/>
</dbReference>
<keyword evidence="7" id="KW-0813">Transport</keyword>
<evidence type="ECO:0000256" key="7">
    <source>
        <dbReference type="RuleBase" id="RU003879"/>
    </source>
</evidence>
<dbReference type="PANTHER" id="PTHR30558">
    <property type="entry name" value="EXBD MEMBRANE COMPONENT OF PMF-DRIVEN MACROMOLECULE IMPORT SYSTEM"/>
    <property type="match status" value="1"/>
</dbReference>
<evidence type="ECO:0000256" key="2">
    <source>
        <dbReference type="ARBA" id="ARBA00005811"/>
    </source>
</evidence>
<accession>U2Z8D9</accession>
<evidence type="ECO:0000313" key="9">
    <source>
        <dbReference type="Proteomes" id="UP000016566"/>
    </source>
</evidence>
<gene>
    <name evidence="8" type="ORF">MBELCI_3772</name>
</gene>
<keyword evidence="4 7" id="KW-0812">Transmembrane</keyword>
<keyword evidence="9" id="KW-1185">Reference proteome</keyword>
<dbReference type="GO" id="GO:0015031">
    <property type="term" value="P:protein transport"/>
    <property type="evidence" value="ECO:0007669"/>
    <property type="project" value="UniProtKB-KW"/>
</dbReference>
<evidence type="ECO:0000256" key="1">
    <source>
        <dbReference type="ARBA" id="ARBA00004162"/>
    </source>
</evidence>
<comment type="similarity">
    <text evidence="2 7">Belongs to the ExbD/TolR family.</text>
</comment>
<dbReference type="EMBL" id="BATB01000150">
    <property type="protein sequence ID" value="GAD57720.1"/>
    <property type="molecule type" value="Genomic_DNA"/>
</dbReference>
<dbReference type="STRING" id="1337093.MBELCI_3772"/>
<dbReference type="PANTHER" id="PTHR30558:SF3">
    <property type="entry name" value="BIOPOLYMER TRANSPORT PROTEIN EXBD-RELATED"/>
    <property type="match status" value="1"/>
</dbReference>
<dbReference type="OrthoDB" id="5456447at2"/>
<dbReference type="Proteomes" id="UP000016566">
    <property type="component" value="Unassembled WGS sequence"/>
</dbReference>
<evidence type="ECO:0000256" key="6">
    <source>
        <dbReference type="ARBA" id="ARBA00023136"/>
    </source>
</evidence>
<keyword evidence="5" id="KW-1133">Transmembrane helix</keyword>